<protein>
    <submittedName>
        <fullName evidence="1">Uncharacterized protein</fullName>
    </submittedName>
</protein>
<sequence>MDKEEELKLEYTKELRICEEKEEQLAWSKAKIFQEIDDYIQETEYWAGRLPFGREAISEAYRNFQHESSELEDHFHLAKRKLMNEMDALEQNYKKELYNLEN</sequence>
<evidence type="ECO:0000313" key="2">
    <source>
        <dbReference type="Proteomes" id="UP000630615"/>
    </source>
</evidence>
<organism evidence="1 2">
    <name type="scientific">Enterococcus wangshanyuanii</name>
    <dbReference type="NCBI Taxonomy" id="2005703"/>
    <lineage>
        <taxon>Bacteria</taxon>
        <taxon>Bacillati</taxon>
        <taxon>Bacillota</taxon>
        <taxon>Bacilli</taxon>
        <taxon>Lactobacillales</taxon>
        <taxon>Enterococcaceae</taxon>
        <taxon>Enterococcus</taxon>
    </lineage>
</organism>
<gene>
    <name evidence="1" type="ORF">GCM10011573_19330</name>
</gene>
<keyword evidence="2" id="KW-1185">Reference proteome</keyword>
<accession>A0ABQ1PA32</accession>
<reference evidence="2" key="1">
    <citation type="journal article" date="2019" name="Int. J. Syst. Evol. Microbiol.">
        <title>The Global Catalogue of Microorganisms (GCM) 10K type strain sequencing project: providing services to taxonomists for standard genome sequencing and annotation.</title>
        <authorList>
            <consortium name="The Broad Institute Genomics Platform"/>
            <consortium name="The Broad Institute Genome Sequencing Center for Infectious Disease"/>
            <person name="Wu L."/>
            <person name="Ma J."/>
        </authorList>
    </citation>
    <scope>NUCLEOTIDE SEQUENCE [LARGE SCALE GENOMIC DNA]</scope>
    <source>
        <strain evidence="2">CGMCC 1.15942</strain>
    </source>
</reference>
<evidence type="ECO:0000313" key="1">
    <source>
        <dbReference type="EMBL" id="GGC89802.1"/>
    </source>
</evidence>
<dbReference type="RefSeq" id="WP_088271048.1">
    <property type="nucleotide sequence ID" value="NZ_BMKI01000003.1"/>
</dbReference>
<name>A0ABQ1PA32_9ENTE</name>
<proteinExistence type="predicted"/>
<comment type="caution">
    <text evidence="1">The sequence shown here is derived from an EMBL/GenBank/DDBJ whole genome shotgun (WGS) entry which is preliminary data.</text>
</comment>
<dbReference type="Proteomes" id="UP000630615">
    <property type="component" value="Unassembled WGS sequence"/>
</dbReference>
<dbReference type="EMBL" id="BMKI01000003">
    <property type="protein sequence ID" value="GGC89802.1"/>
    <property type="molecule type" value="Genomic_DNA"/>
</dbReference>